<keyword evidence="3" id="KW-0328">Glycosyltransferase</keyword>
<accession>A0AAE0W962</accession>
<name>A0AAE0W962_9BIVA</name>
<evidence type="ECO:0000256" key="3">
    <source>
        <dbReference type="ARBA" id="ARBA00022676"/>
    </source>
</evidence>
<evidence type="ECO:0000256" key="2">
    <source>
        <dbReference type="ARBA" id="ARBA00007647"/>
    </source>
</evidence>
<evidence type="ECO:0000259" key="10">
    <source>
        <dbReference type="PROSITE" id="PS50003"/>
    </source>
</evidence>
<feature type="region of interest" description="Disordered" evidence="8">
    <location>
        <begin position="164"/>
        <end position="205"/>
    </location>
</feature>
<comment type="caution">
    <text evidence="11">The sequence shown here is derived from an EMBL/GenBank/DDBJ whole genome shotgun (WGS) entry which is preliminary data.</text>
</comment>
<dbReference type="InterPro" id="IPR000980">
    <property type="entry name" value="SH2"/>
</dbReference>
<evidence type="ECO:0000256" key="4">
    <source>
        <dbReference type="ARBA" id="ARBA00022679"/>
    </source>
</evidence>
<dbReference type="Pfam" id="PF00017">
    <property type="entry name" value="SH2"/>
    <property type="match status" value="1"/>
</dbReference>
<dbReference type="InterPro" id="IPR036860">
    <property type="entry name" value="SH2_dom_sf"/>
</dbReference>
<keyword evidence="5 7" id="KW-0727">SH2 domain</keyword>
<keyword evidence="4" id="KW-0808">Transferase</keyword>
<dbReference type="InterPro" id="IPR008166">
    <property type="entry name" value="Glyco_transf_92"/>
</dbReference>
<evidence type="ECO:0000313" key="11">
    <source>
        <dbReference type="EMBL" id="KAK3606061.1"/>
    </source>
</evidence>
<sequence length="811" mass="95553">MTSQTPVSEPLRHIGAQDALQLSPSIYGYVRVQRQMERMFKFMRWRRWFLLVYKGYIYIFKSEYSIKPRKIMHLNDYMKLMRLDKKQQDQHDRIRWGFKILPHDPDNMMIAVFACVSDDDRRRWMRCLRLELASANNVENPPCPEGVNIEEEYVYLETSVAQKRPPVPVSGKKPRPPAPNPTPAKPSASVPSKKEEEHRDEDYTSINEDELDMIQLPKKNIPTYKPAPPPAVEKKMQSQHDVLTKEMYEFNGSNREEVERLLEDKPDGTFLVRKARNTENQVLSIEIDCQLKEFKINEQNGQVTIDSSLYFPTVEKLLIHYTKNNLPNKNIKLTKGCFYTKGPGYQLEPTQSTRERGNTKIMKRLDLKVALGCAILMFVWSLYYIMTDLGTLYSSFEKSELLDMHYFNKLIGIDEVCWSDAIRYPFRCLHSTRHDTECRQKLRQNVYQEVVPESVYVYSAFYDDREEQHYIKFISIVRKETQSKLWCRFKVGIDKNAYITSPIEYYEFSENHNFIYGGWMLSCRVPGGMNTSSLCFVVMSTGYEQGHNDNVVSIPVFETKLAREKHHVKNFALCSPPIFGEMNTIKLIEFIELSRILGADIIFMHVFTEDNKTLEILEYYKKRGDIVILPWRLPLTQRAIWYHGQAVAINDCLYRTMSHFRFTIINDLDEYLIPNRIFSNWSELVNAIHMQKYCGYSFESAYFQLSPLNELASLNTNRSKHYSEFKNKVMVEPRKVFELGIHHVSRPWPDSQNYVIHHVNPNIAYIHHYRNCDPEIHRPCINFTYDDTVPRKYRKILLENVQLAVKKILKK</sequence>
<feature type="domain" description="PH" evidence="10">
    <location>
        <begin position="23"/>
        <end position="133"/>
    </location>
</feature>
<dbReference type="SMART" id="SM00233">
    <property type="entry name" value="PH"/>
    <property type="match status" value="1"/>
</dbReference>
<reference evidence="11" key="1">
    <citation type="journal article" date="2021" name="Genome Biol. Evol.">
        <title>A High-Quality Reference Genome for a Parasitic Bivalve with Doubly Uniparental Inheritance (Bivalvia: Unionida).</title>
        <authorList>
            <person name="Smith C.H."/>
        </authorList>
    </citation>
    <scope>NUCLEOTIDE SEQUENCE</scope>
    <source>
        <strain evidence="11">CHS0354</strain>
    </source>
</reference>
<dbReference type="Pfam" id="PF01697">
    <property type="entry name" value="Glyco_transf_92"/>
    <property type="match status" value="1"/>
</dbReference>
<dbReference type="EMBL" id="JAEAOA010000444">
    <property type="protein sequence ID" value="KAK3606061.1"/>
    <property type="molecule type" value="Genomic_DNA"/>
</dbReference>
<dbReference type="InterPro" id="IPR035848">
    <property type="entry name" value="SH3BP2"/>
</dbReference>
<feature type="domain" description="SH2" evidence="9">
    <location>
        <begin position="248"/>
        <end position="337"/>
    </location>
</feature>
<dbReference type="SUPFAM" id="SSF55550">
    <property type="entry name" value="SH2 domain"/>
    <property type="match status" value="1"/>
</dbReference>
<comment type="subcellular location">
    <subcellularLocation>
        <location evidence="1">Membrane</location>
    </subcellularLocation>
</comment>
<dbReference type="Gene3D" id="2.30.29.30">
    <property type="entry name" value="Pleckstrin-homology domain (PH domain)/Phosphotyrosine-binding domain (PTB)"/>
    <property type="match status" value="1"/>
</dbReference>
<dbReference type="GO" id="GO:0016757">
    <property type="term" value="F:glycosyltransferase activity"/>
    <property type="evidence" value="ECO:0007669"/>
    <property type="project" value="UniProtKB-KW"/>
</dbReference>
<dbReference type="GO" id="GO:0016020">
    <property type="term" value="C:membrane"/>
    <property type="evidence" value="ECO:0007669"/>
    <property type="project" value="UniProtKB-SubCell"/>
</dbReference>
<dbReference type="Proteomes" id="UP001195483">
    <property type="component" value="Unassembled WGS sequence"/>
</dbReference>
<dbReference type="GO" id="GO:0007165">
    <property type="term" value="P:signal transduction"/>
    <property type="evidence" value="ECO:0007669"/>
    <property type="project" value="InterPro"/>
</dbReference>
<dbReference type="Gene3D" id="3.30.505.10">
    <property type="entry name" value="SH2 domain"/>
    <property type="match status" value="1"/>
</dbReference>
<proteinExistence type="inferred from homology"/>
<feature type="compositionally biased region" description="Basic and acidic residues" evidence="8">
    <location>
        <begin position="192"/>
        <end position="202"/>
    </location>
</feature>
<dbReference type="PROSITE" id="PS50003">
    <property type="entry name" value="PH_DOMAIN"/>
    <property type="match status" value="1"/>
</dbReference>
<organism evidence="11 12">
    <name type="scientific">Potamilus streckersoni</name>
    <dbReference type="NCBI Taxonomy" id="2493646"/>
    <lineage>
        <taxon>Eukaryota</taxon>
        <taxon>Metazoa</taxon>
        <taxon>Spiralia</taxon>
        <taxon>Lophotrochozoa</taxon>
        <taxon>Mollusca</taxon>
        <taxon>Bivalvia</taxon>
        <taxon>Autobranchia</taxon>
        <taxon>Heteroconchia</taxon>
        <taxon>Palaeoheterodonta</taxon>
        <taxon>Unionida</taxon>
        <taxon>Unionoidea</taxon>
        <taxon>Unionidae</taxon>
        <taxon>Ambleminae</taxon>
        <taxon>Lampsilini</taxon>
        <taxon>Potamilus</taxon>
    </lineage>
</organism>
<evidence type="ECO:0000256" key="1">
    <source>
        <dbReference type="ARBA" id="ARBA00004370"/>
    </source>
</evidence>
<evidence type="ECO:0000256" key="7">
    <source>
        <dbReference type="PROSITE-ProRule" id="PRU00191"/>
    </source>
</evidence>
<dbReference type="InterPro" id="IPR001849">
    <property type="entry name" value="PH_domain"/>
</dbReference>
<evidence type="ECO:0000256" key="8">
    <source>
        <dbReference type="SAM" id="MobiDB-lite"/>
    </source>
</evidence>
<protein>
    <submittedName>
        <fullName evidence="11">Uncharacterized protein</fullName>
    </submittedName>
</protein>
<dbReference type="SUPFAM" id="SSF50729">
    <property type="entry name" value="PH domain-like"/>
    <property type="match status" value="1"/>
</dbReference>
<dbReference type="GO" id="GO:0017124">
    <property type="term" value="F:SH3 domain binding"/>
    <property type="evidence" value="ECO:0007669"/>
    <property type="project" value="TreeGrafter"/>
</dbReference>
<keyword evidence="12" id="KW-1185">Reference proteome</keyword>
<dbReference type="SMART" id="SM00252">
    <property type="entry name" value="SH2"/>
    <property type="match status" value="1"/>
</dbReference>
<comment type="similarity">
    <text evidence="2">Belongs to the glycosyltransferase 92 family.</text>
</comment>
<evidence type="ECO:0000259" key="9">
    <source>
        <dbReference type="PROSITE" id="PS50001"/>
    </source>
</evidence>
<keyword evidence="6" id="KW-0472">Membrane</keyword>
<dbReference type="Pfam" id="PF00169">
    <property type="entry name" value="PH"/>
    <property type="match status" value="1"/>
</dbReference>
<dbReference type="AlphaFoldDB" id="A0AAE0W962"/>
<dbReference type="PROSITE" id="PS50001">
    <property type="entry name" value="SH2"/>
    <property type="match status" value="1"/>
</dbReference>
<reference evidence="11" key="3">
    <citation type="submission" date="2023-05" db="EMBL/GenBank/DDBJ databases">
        <authorList>
            <person name="Smith C.H."/>
        </authorList>
    </citation>
    <scope>NUCLEOTIDE SEQUENCE</scope>
    <source>
        <strain evidence="11">CHS0354</strain>
        <tissue evidence="11">Mantle</tissue>
    </source>
</reference>
<evidence type="ECO:0000256" key="5">
    <source>
        <dbReference type="ARBA" id="ARBA00022999"/>
    </source>
</evidence>
<dbReference type="InterPro" id="IPR011993">
    <property type="entry name" value="PH-like_dom_sf"/>
</dbReference>
<dbReference type="PANTHER" id="PTHR15126">
    <property type="entry name" value="SH3-BINDING"/>
    <property type="match status" value="1"/>
</dbReference>
<evidence type="ECO:0000313" key="12">
    <source>
        <dbReference type="Proteomes" id="UP001195483"/>
    </source>
</evidence>
<evidence type="ECO:0000256" key="6">
    <source>
        <dbReference type="ARBA" id="ARBA00023136"/>
    </source>
</evidence>
<dbReference type="PANTHER" id="PTHR15126:SF4">
    <property type="entry name" value="SH3 DOMAIN-BINDING PROTEIN 2"/>
    <property type="match status" value="1"/>
</dbReference>
<gene>
    <name evidence="11" type="ORF">CHS0354_006406</name>
</gene>
<reference evidence="11" key="2">
    <citation type="journal article" date="2021" name="Genome Biol. Evol.">
        <title>Developing a high-quality reference genome for a parasitic bivalve with doubly uniparental inheritance (Bivalvia: Unionida).</title>
        <authorList>
            <person name="Smith C.H."/>
        </authorList>
    </citation>
    <scope>NUCLEOTIDE SEQUENCE</scope>
    <source>
        <strain evidence="11">CHS0354</strain>
        <tissue evidence="11">Mantle</tissue>
    </source>
</reference>